<dbReference type="HAMAP" id="MF_03045">
    <property type="entry name" value="DIS3L2"/>
    <property type="match status" value="1"/>
</dbReference>
<feature type="domain" description="RNB" evidence="14">
    <location>
        <begin position="555"/>
        <end position="905"/>
    </location>
</feature>
<dbReference type="GO" id="GO:1990074">
    <property type="term" value="P:polyuridylation-dependent mRNA catabolic process"/>
    <property type="evidence" value="ECO:0007669"/>
    <property type="project" value="UniProtKB-UniRule"/>
</dbReference>
<comment type="function">
    <text evidence="12">3'-5'-exoribonuclease that specifically recognizes RNAs polyuridylated at their 3' end and mediates their degradation. Component of an exosome-independent RNA degradation pathway that mediates degradation of both mRNAs and miRNAs that have been polyuridylated by a terminal uridylyltransferase. Essential for correct mitosis, and negatively regulates cell proliferation.</text>
</comment>
<dbReference type="PANTHER" id="PTHR23355:SF9">
    <property type="entry name" value="DIS3-LIKE EXONUCLEASE 2"/>
    <property type="match status" value="1"/>
</dbReference>
<evidence type="ECO:0000256" key="12">
    <source>
        <dbReference type="HAMAP-Rule" id="MF_03045"/>
    </source>
</evidence>
<dbReference type="EC" id="3.1.13.-" evidence="12"/>
<dbReference type="Ensembl" id="ENSPNAT00000034362.2">
    <property type="protein sequence ID" value="ENSPNAP00000022255.2"/>
    <property type="gene ID" value="ENSPNAG00000029602.2"/>
</dbReference>
<feature type="region of interest" description="Disordered" evidence="13">
    <location>
        <begin position="392"/>
        <end position="415"/>
    </location>
</feature>
<dbReference type="PANTHER" id="PTHR23355">
    <property type="entry name" value="RIBONUCLEASE"/>
    <property type="match status" value="1"/>
</dbReference>
<dbReference type="InterPro" id="IPR041093">
    <property type="entry name" value="Dis3l2-like_C"/>
</dbReference>
<keyword evidence="12" id="KW-0464">Manganese</keyword>
<feature type="region of interest" description="Disordered" evidence="13">
    <location>
        <begin position="12"/>
        <end position="264"/>
    </location>
</feature>
<dbReference type="Proteomes" id="UP001501920">
    <property type="component" value="Chromosome 2"/>
</dbReference>
<dbReference type="GO" id="GO:0000932">
    <property type="term" value="C:P-body"/>
    <property type="evidence" value="ECO:0007669"/>
    <property type="project" value="UniProtKB-SubCell"/>
</dbReference>
<evidence type="ECO:0000256" key="5">
    <source>
        <dbReference type="ARBA" id="ARBA00022776"/>
    </source>
</evidence>
<feature type="compositionally biased region" description="Basic residues" evidence="13">
    <location>
        <begin position="255"/>
        <end position="264"/>
    </location>
</feature>
<feature type="site" description="Important for catalytic activity" evidence="12">
    <location>
        <position position="575"/>
    </location>
</feature>
<dbReference type="AlphaFoldDB" id="A0A3B4DFH3"/>
<accession>A0A3B4DFH3</accession>
<organism evidence="15 16">
    <name type="scientific">Pygocentrus nattereri</name>
    <name type="common">Red-bellied piranha</name>
    <dbReference type="NCBI Taxonomy" id="42514"/>
    <lineage>
        <taxon>Eukaryota</taxon>
        <taxon>Metazoa</taxon>
        <taxon>Chordata</taxon>
        <taxon>Craniata</taxon>
        <taxon>Vertebrata</taxon>
        <taxon>Euteleostomi</taxon>
        <taxon>Actinopterygii</taxon>
        <taxon>Neopterygii</taxon>
        <taxon>Teleostei</taxon>
        <taxon>Ostariophysi</taxon>
        <taxon>Characiformes</taxon>
        <taxon>Characoidei</taxon>
        <taxon>Pygocentrus</taxon>
    </lineage>
</organism>
<keyword evidence="8 12" id="KW-0460">Magnesium</keyword>
<dbReference type="Pfam" id="PF17877">
    <property type="entry name" value="Dis3l2_C_term"/>
    <property type="match status" value="1"/>
</dbReference>
<evidence type="ECO:0000256" key="4">
    <source>
        <dbReference type="ARBA" id="ARBA00022723"/>
    </source>
</evidence>
<dbReference type="FunFam" id="2.40.50.690:FF:000003">
    <property type="entry name" value="DIS3-like exonuclease 2"/>
    <property type="match status" value="1"/>
</dbReference>
<dbReference type="PROSITE" id="PS01175">
    <property type="entry name" value="RIBONUCLEASE_II"/>
    <property type="match status" value="1"/>
</dbReference>
<name>A0A3B4DFH3_PYGNA</name>
<comment type="subcellular location">
    <subcellularLocation>
        <location evidence="12">Cytoplasm</location>
    </subcellularLocation>
    <subcellularLocation>
        <location evidence="12">Cytoplasm</location>
        <location evidence="12">P-body</location>
    </subcellularLocation>
</comment>
<keyword evidence="16" id="KW-1185">Reference proteome</keyword>
<dbReference type="GO" id="GO:0008266">
    <property type="term" value="F:poly(U) RNA binding"/>
    <property type="evidence" value="ECO:0007669"/>
    <property type="project" value="UniProtKB-ARBA"/>
</dbReference>
<evidence type="ECO:0000313" key="15">
    <source>
        <dbReference type="Ensembl" id="ENSPNAP00000022255.2"/>
    </source>
</evidence>
<reference evidence="15" key="3">
    <citation type="submission" date="2025-09" db="UniProtKB">
        <authorList>
            <consortium name="Ensembl"/>
        </authorList>
    </citation>
    <scope>IDENTIFICATION</scope>
</reference>
<comment type="function">
    <text evidence="11">3'-5'-exoribonuclease that specifically recognizes RNAs polyuridylated at their 3' end and mediates their degradation. Component of an exosome-independent RNA degradation pathway that mediates degradation of both mRNAs and miRNAs that have been polyuridylated by a terminal uridylyltransferase, such as ZCCHC11/TUT4. Mediates degradation of cytoplasmic mRNAs that have been deadenylated and subsequently uridylated at their 3'. Mediates degradation of uridylated pre-let-7 miRNAs, contributing to the maintenance of embryonic stem (ES) cells. Essential for correct mitosis, and negatively regulates cell proliferation.</text>
</comment>
<evidence type="ECO:0000256" key="8">
    <source>
        <dbReference type="ARBA" id="ARBA00022842"/>
    </source>
</evidence>
<reference evidence="15 16" key="1">
    <citation type="submission" date="2020-10" db="EMBL/GenBank/DDBJ databases">
        <title>Pygocentrus nattereri (red-bellied piranha) genome, fPygNat1, primary haplotype.</title>
        <authorList>
            <person name="Myers G."/>
            <person name="Meyer A."/>
            <person name="Karagic N."/>
            <person name="Pippel M."/>
            <person name="Winkler S."/>
            <person name="Tracey A."/>
            <person name="Wood J."/>
            <person name="Formenti G."/>
            <person name="Howe K."/>
            <person name="Fedrigo O."/>
            <person name="Jarvis E.D."/>
        </authorList>
    </citation>
    <scope>NUCLEOTIDE SEQUENCE [LARGE SCALE GENOMIC DNA]</scope>
</reference>
<dbReference type="InterPro" id="IPR022966">
    <property type="entry name" value="RNase_II/R_CS"/>
</dbReference>
<feature type="compositionally biased region" description="Basic residues" evidence="13">
    <location>
        <begin position="203"/>
        <end position="214"/>
    </location>
</feature>
<gene>
    <name evidence="12" type="primary">dis3l2</name>
</gene>
<evidence type="ECO:0000256" key="11">
    <source>
        <dbReference type="ARBA" id="ARBA00056476"/>
    </source>
</evidence>
<dbReference type="Pfam" id="PF17216">
    <property type="entry name" value="Rrp44_CSD1"/>
    <property type="match status" value="1"/>
</dbReference>
<keyword evidence="6 12" id="KW-0378">Hydrolase</keyword>
<evidence type="ECO:0000256" key="13">
    <source>
        <dbReference type="SAM" id="MobiDB-lite"/>
    </source>
</evidence>
<dbReference type="Gene3D" id="2.40.50.140">
    <property type="entry name" value="Nucleic acid-binding proteins"/>
    <property type="match status" value="1"/>
</dbReference>
<dbReference type="STRING" id="42514.ENSPNAP00000022245"/>
<feature type="compositionally biased region" description="Basic residues" evidence="13">
    <location>
        <begin position="32"/>
        <end position="42"/>
    </location>
</feature>
<dbReference type="InterPro" id="IPR050180">
    <property type="entry name" value="RNR_Ribonuclease"/>
</dbReference>
<feature type="compositionally biased region" description="Low complexity" evidence="13">
    <location>
        <begin position="22"/>
        <end position="31"/>
    </location>
</feature>
<feature type="binding site" evidence="12">
    <location>
        <position position="567"/>
    </location>
    <ligand>
        <name>Mg(2+)</name>
        <dbReference type="ChEBI" id="CHEBI:18420"/>
    </ligand>
</feature>
<dbReference type="SUPFAM" id="SSF50249">
    <property type="entry name" value="Nucleic acid-binding proteins"/>
    <property type="match status" value="2"/>
</dbReference>
<dbReference type="GO" id="GO:0000287">
    <property type="term" value="F:magnesium ion binding"/>
    <property type="evidence" value="ECO:0007669"/>
    <property type="project" value="UniProtKB-ARBA"/>
</dbReference>
<feature type="compositionally biased region" description="Polar residues" evidence="13">
    <location>
        <begin position="152"/>
        <end position="192"/>
    </location>
</feature>
<protein>
    <recommendedName>
        <fullName evidence="12">DIS3-like exonuclease 2</fullName>
        <ecNumber evidence="12">3.1.13.-</ecNumber>
    </recommendedName>
</protein>
<evidence type="ECO:0000256" key="9">
    <source>
        <dbReference type="ARBA" id="ARBA00022884"/>
    </source>
</evidence>
<evidence type="ECO:0000313" key="16">
    <source>
        <dbReference type="Proteomes" id="UP001501920"/>
    </source>
</evidence>
<dbReference type="GeneTree" id="ENSGT00530000063106"/>
<feature type="region of interest" description="Disordered" evidence="13">
    <location>
        <begin position="343"/>
        <end position="366"/>
    </location>
</feature>
<evidence type="ECO:0000256" key="3">
    <source>
        <dbReference type="ARBA" id="ARBA00022722"/>
    </source>
</evidence>
<dbReference type="InterPro" id="IPR041505">
    <property type="entry name" value="Dis3_CSD2"/>
</dbReference>
<dbReference type="FunFam" id="2.40.50.700:FF:000003">
    <property type="entry name" value="DIS3-like exonuclease 2"/>
    <property type="match status" value="1"/>
</dbReference>
<reference evidence="15" key="2">
    <citation type="submission" date="2025-08" db="UniProtKB">
        <authorList>
            <consortium name="Ensembl"/>
        </authorList>
    </citation>
    <scope>IDENTIFICATION</scope>
</reference>
<dbReference type="InterPro" id="IPR001900">
    <property type="entry name" value="RNase_II/R"/>
</dbReference>
<feature type="compositionally biased region" description="Polar residues" evidence="13">
    <location>
        <begin position="404"/>
        <end position="415"/>
    </location>
</feature>
<evidence type="ECO:0000256" key="7">
    <source>
        <dbReference type="ARBA" id="ARBA00022839"/>
    </source>
</evidence>
<proteinExistence type="inferred from homology"/>
<evidence type="ECO:0000256" key="10">
    <source>
        <dbReference type="ARBA" id="ARBA00023306"/>
    </source>
</evidence>
<dbReference type="InterPro" id="IPR033771">
    <property type="entry name" value="Rrp44_CSD1"/>
</dbReference>
<dbReference type="Gene3D" id="2.40.50.690">
    <property type="match status" value="1"/>
</dbReference>
<feature type="binding site" evidence="12">
    <location>
        <position position="576"/>
    </location>
    <ligand>
        <name>Mg(2+)</name>
        <dbReference type="ChEBI" id="CHEBI:18420"/>
    </ligand>
</feature>
<keyword evidence="2 12" id="KW-0132">Cell division</keyword>
<keyword evidence="1 12" id="KW-0963">Cytoplasm</keyword>
<dbReference type="GO" id="GO:0010587">
    <property type="term" value="P:miRNA catabolic process"/>
    <property type="evidence" value="ECO:0007669"/>
    <property type="project" value="UniProtKB-UniRule"/>
</dbReference>
<dbReference type="Pfam" id="PF00773">
    <property type="entry name" value="RNB"/>
    <property type="match status" value="1"/>
</dbReference>
<keyword evidence="4 12" id="KW-0479">Metal-binding</keyword>
<sequence length="1050" mass="117356">MSVIVRFSVRFAAGTCADSMEPSPSSQGSSKPRQRKKNHHRAPKDQNVQHQHQNGPSRAKPAKQQELGDENESSPASRCGNRNRRRNQSGSESPHVDSLCTRDGTASQSEDSAGPVNRQPGQRSETPRRKNCTAAVKRQNREPCVIRDGSAESETPPTTRLTPAKQQPRKQNSTKCMKAASVQSRPTDSDSCSPHDGEEQEKKKKKRRKKRKSKAGTEEKMEGSAVCGAEKPQTPLKTNRTPQCEGPTAASPGSKNRRNRGGRRRVFEDYMTLRDVSAGLKRGELIQGSLRINPKNYHEAFIPSPDGLADIFLDGVVARNRALNGDVVVVKLLPSEQWKVVNGEECEPTPAGKGPAGQERAGDPSSPDVIVEAQVDEEQGELIRKLESVSLQSKAPATPKNGKHSSVCSTPGSTAEKTVQRTGKVVYIVEEKHSRAASGFIKFLPDKHFAMFSPADHRVPRVNVPLTDCPPDFPSRPGDYANTLFICRITHWPYDNTFAEGRLAKSLGQAGEIEPETEGILIEYDVDFSEFSEEALACLPQNLPWTIPAEELAKRRDLRKECIFTIDPATARDLDDALSCKQLPDGNFEVGVHIADVSYFLEDGTALDFVASTRATSVYLVQKVIPMLPRLLCEELCSLNPQTDRLTFSVIWKLSPKGKILSEWFGRSVIRSCVKLSYDHAQSMIEAPDKEFSAEELPACSPEHPLQRVHQAVLHLHSIAKHLRAQRFEGGALRLDQMRLAFSLDADSGMPQGCYVYQYRDSNKLVEEFMLLANMAVAHQIYRKFPKLALLRRHPWPQSRMVEVLQELCDQMGLSINLESAGTLHRSLNETVGNDQYSLARKEVLTHLCSRPMQMALYFCTGILQDEKQFSHYALNVPLYTHFTSPIRRYADIIVHRLLAASIKCGPRLRLSDEEVQKQASHCNDKKTASKRVQEMSTELFFSVFVRECGPLDSEAMVMGMLDKSFDVLVLHYGVQKRIYCNAIEGLQSFHFRKVGKRPEMTLVWAPGDLEQGTFTQEISLFSLVNVQLRSDAAQLKYSAVLRRPERPEP</sequence>
<keyword evidence="5 12" id="KW-0498">Mitosis</keyword>
<comment type="domain">
    <text evidence="12">Specifically recognizes and binds polyuridylated RNAs via 3 RNA-binding regions (named U-zone 1, U-zone 2 and U-zone 3) that form an open funnel on one face of the catalytic domain, allowing RNA to navigate a path to the active site.</text>
</comment>
<dbReference type="Pfam" id="PF17849">
    <property type="entry name" value="OB_Dis3"/>
    <property type="match status" value="1"/>
</dbReference>
<evidence type="ECO:0000256" key="1">
    <source>
        <dbReference type="ARBA" id="ARBA00022490"/>
    </source>
</evidence>
<dbReference type="InterPro" id="IPR028591">
    <property type="entry name" value="DIS3L2"/>
</dbReference>
<evidence type="ECO:0000256" key="6">
    <source>
        <dbReference type="ARBA" id="ARBA00022801"/>
    </source>
</evidence>
<comment type="similarity">
    <text evidence="12">Belongs to the RNR ribonuclease family. DIS3L2 subfamily.</text>
</comment>
<dbReference type="InterPro" id="IPR012340">
    <property type="entry name" value="NA-bd_OB-fold"/>
</dbReference>
<dbReference type="SMART" id="SM00955">
    <property type="entry name" value="RNB"/>
    <property type="match status" value="1"/>
</dbReference>
<keyword evidence="9 12" id="KW-0694">RNA-binding</keyword>
<evidence type="ECO:0000259" key="14">
    <source>
        <dbReference type="SMART" id="SM00955"/>
    </source>
</evidence>
<keyword evidence="3 12" id="KW-0540">Nuclease</keyword>
<dbReference type="GO" id="GO:0000175">
    <property type="term" value="F:3'-5'-RNA exonuclease activity"/>
    <property type="evidence" value="ECO:0007669"/>
    <property type="project" value="UniProtKB-UniRule"/>
</dbReference>
<dbReference type="FunFam" id="2.40.50.140:FF:000177">
    <property type="entry name" value="DIS3-like exonuclease 2"/>
    <property type="match status" value="1"/>
</dbReference>
<feature type="compositionally biased region" description="Basic and acidic residues" evidence="13">
    <location>
        <begin position="193"/>
        <end position="202"/>
    </location>
</feature>
<dbReference type="Gene3D" id="2.40.50.700">
    <property type="match status" value="1"/>
</dbReference>
<keyword evidence="10 12" id="KW-0131">Cell cycle</keyword>
<comment type="cofactor">
    <cofactor evidence="12">
        <name>Mg(2+)</name>
        <dbReference type="ChEBI" id="CHEBI:18420"/>
    </cofactor>
    <cofactor evidence="12">
        <name>Mn(2+)</name>
        <dbReference type="ChEBI" id="CHEBI:29035"/>
    </cofactor>
</comment>
<keyword evidence="7 12" id="KW-0269">Exonuclease</keyword>
<dbReference type="GO" id="GO:0000956">
    <property type="term" value="P:nuclear-transcribed mRNA catabolic process"/>
    <property type="evidence" value="ECO:0007669"/>
    <property type="project" value="UniProtKB-UniRule"/>
</dbReference>
<evidence type="ECO:0000256" key="2">
    <source>
        <dbReference type="ARBA" id="ARBA00022618"/>
    </source>
</evidence>
<dbReference type="GO" id="GO:0051301">
    <property type="term" value="P:cell division"/>
    <property type="evidence" value="ECO:0007669"/>
    <property type="project" value="UniProtKB-KW"/>
</dbReference>
<feature type="compositionally biased region" description="Polar residues" evidence="13">
    <location>
        <begin position="46"/>
        <end position="56"/>
    </location>
</feature>